<accession>A0A816KZH7</accession>
<sequence>MEKKFVPKLSSTLSCSPLYWQDHKTRVLTCLLLRSMH</sequence>
<organism evidence="1">
    <name type="scientific">Brassica napus</name>
    <name type="common">Rape</name>
    <dbReference type="NCBI Taxonomy" id="3708"/>
    <lineage>
        <taxon>Eukaryota</taxon>
        <taxon>Viridiplantae</taxon>
        <taxon>Streptophyta</taxon>
        <taxon>Embryophyta</taxon>
        <taxon>Tracheophyta</taxon>
        <taxon>Spermatophyta</taxon>
        <taxon>Magnoliopsida</taxon>
        <taxon>eudicotyledons</taxon>
        <taxon>Gunneridae</taxon>
        <taxon>Pentapetalae</taxon>
        <taxon>rosids</taxon>
        <taxon>malvids</taxon>
        <taxon>Brassicales</taxon>
        <taxon>Brassicaceae</taxon>
        <taxon>Brassiceae</taxon>
        <taxon>Brassica</taxon>
    </lineage>
</organism>
<dbReference type="EMBL" id="HG994369">
    <property type="protein sequence ID" value="CAF1929868.1"/>
    <property type="molecule type" value="Genomic_DNA"/>
</dbReference>
<name>A0A816KZH7_BRANA</name>
<reference evidence="1" key="1">
    <citation type="submission" date="2021-01" db="EMBL/GenBank/DDBJ databases">
        <authorList>
            <consortium name="Genoscope - CEA"/>
            <person name="William W."/>
        </authorList>
    </citation>
    <scope>NUCLEOTIDE SEQUENCE</scope>
</reference>
<dbReference type="Proteomes" id="UP001295469">
    <property type="component" value="Chromosome C05"/>
</dbReference>
<protein>
    <submittedName>
        <fullName evidence="1">(rape) hypothetical protein</fullName>
    </submittedName>
</protein>
<proteinExistence type="predicted"/>
<dbReference type="AlphaFoldDB" id="A0A816KZH7"/>
<evidence type="ECO:0000313" key="1">
    <source>
        <dbReference type="EMBL" id="CAF1929868.1"/>
    </source>
</evidence>
<gene>
    <name evidence="1" type="ORF">DARMORV10_C05P35690.1</name>
</gene>